<accession>A0A0W0RTZ1</accession>
<feature type="transmembrane region" description="Helical" evidence="10">
    <location>
        <begin position="302"/>
        <end position="323"/>
    </location>
</feature>
<feature type="transmembrane region" description="Helical" evidence="10">
    <location>
        <begin position="359"/>
        <end position="376"/>
    </location>
</feature>
<keyword evidence="4 10" id="KW-1133">Transmembrane helix</keyword>
<evidence type="ECO:0000256" key="10">
    <source>
        <dbReference type="SAM" id="Phobius"/>
    </source>
</evidence>
<keyword evidence="9" id="KW-0407">Ion channel</keyword>
<evidence type="ECO:0000256" key="4">
    <source>
        <dbReference type="ARBA" id="ARBA00022989"/>
    </source>
</evidence>
<keyword evidence="8" id="KW-0868">Chloride</keyword>
<name>A0A0W0RTZ1_LEGBO</name>
<evidence type="ECO:0000256" key="5">
    <source>
        <dbReference type="ARBA" id="ARBA00023065"/>
    </source>
</evidence>
<keyword evidence="2" id="KW-0813">Transport</keyword>
<dbReference type="PANTHER" id="PTHR43427">
    <property type="entry name" value="CHLORIDE CHANNEL PROTEIN CLC-E"/>
    <property type="match status" value="1"/>
</dbReference>
<dbReference type="CDD" id="cd01033">
    <property type="entry name" value="ClC_like"/>
    <property type="match status" value="1"/>
</dbReference>
<evidence type="ECO:0000313" key="12">
    <source>
        <dbReference type="Proteomes" id="UP000054695"/>
    </source>
</evidence>
<evidence type="ECO:0000256" key="2">
    <source>
        <dbReference type="ARBA" id="ARBA00022448"/>
    </source>
</evidence>
<dbReference type="Proteomes" id="UP000054695">
    <property type="component" value="Unassembled WGS sequence"/>
</dbReference>
<dbReference type="InterPro" id="IPR001807">
    <property type="entry name" value="ClC"/>
</dbReference>
<evidence type="ECO:0000256" key="3">
    <source>
        <dbReference type="ARBA" id="ARBA00022692"/>
    </source>
</evidence>
<proteinExistence type="predicted"/>
<evidence type="ECO:0000256" key="9">
    <source>
        <dbReference type="ARBA" id="ARBA00023303"/>
    </source>
</evidence>
<dbReference type="InterPro" id="IPR050368">
    <property type="entry name" value="ClC-type_chloride_channel"/>
</dbReference>
<feature type="transmembrane region" description="Helical" evidence="10">
    <location>
        <begin position="383"/>
        <end position="409"/>
    </location>
</feature>
<dbReference type="AlphaFoldDB" id="A0A0W0RTZ1"/>
<dbReference type="InterPro" id="IPR014743">
    <property type="entry name" value="Cl-channel_core"/>
</dbReference>
<evidence type="ECO:0000313" key="11">
    <source>
        <dbReference type="EMBL" id="KTC74569.1"/>
    </source>
</evidence>
<dbReference type="GO" id="GO:0005254">
    <property type="term" value="F:chloride channel activity"/>
    <property type="evidence" value="ECO:0007669"/>
    <property type="project" value="UniProtKB-KW"/>
</dbReference>
<dbReference type="Pfam" id="PF00654">
    <property type="entry name" value="Voltage_CLC"/>
    <property type="match status" value="1"/>
</dbReference>
<feature type="transmembrane region" description="Helical" evidence="10">
    <location>
        <begin position="231"/>
        <end position="251"/>
    </location>
</feature>
<keyword evidence="12" id="KW-1185">Reference proteome</keyword>
<dbReference type="Gene3D" id="1.10.3080.10">
    <property type="entry name" value="Clc chloride channel"/>
    <property type="match status" value="1"/>
</dbReference>
<comment type="subcellular location">
    <subcellularLocation>
        <location evidence="1">Membrane</location>
        <topology evidence="1">Multi-pass membrane protein</topology>
    </subcellularLocation>
</comment>
<dbReference type="PRINTS" id="PR00762">
    <property type="entry name" value="CLCHANNEL"/>
</dbReference>
<keyword evidence="5" id="KW-0406">Ion transport</keyword>
<evidence type="ECO:0000256" key="8">
    <source>
        <dbReference type="ARBA" id="ARBA00023214"/>
    </source>
</evidence>
<dbReference type="RefSeq" id="WP_058458916.1">
    <property type="nucleotide sequence ID" value="NZ_CAAAIY010000008.1"/>
</dbReference>
<dbReference type="SUPFAM" id="SSF81340">
    <property type="entry name" value="Clc chloride channel"/>
    <property type="match status" value="1"/>
</dbReference>
<feature type="transmembrane region" description="Helical" evidence="10">
    <location>
        <begin position="158"/>
        <end position="183"/>
    </location>
</feature>
<feature type="transmembrane region" description="Helical" evidence="10">
    <location>
        <begin position="190"/>
        <end position="211"/>
    </location>
</feature>
<dbReference type="PATRIC" id="fig|447.4.peg.1329"/>
<dbReference type="OrthoDB" id="3261015at2"/>
<dbReference type="STRING" id="447.Lboz_1245"/>
<feature type="transmembrane region" description="Helical" evidence="10">
    <location>
        <begin position="106"/>
        <end position="125"/>
    </location>
</feature>
<feature type="transmembrane region" description="Helical" evidence="10">
    <location>
        <begin position="263"/>
        <end position="282"/>
    </location>
</feature>
<keyword evidence="6 10" id="KW-0472">Membrane</keyword>
<organism evidence="11 12">
    <name type="scientific">Legionella bozemanae</name>
    <name type="common">Fluoribacter bozemanae</name>
    <dbReference type="NCBI Taxonomy" id="447"/>
    <lineage>
        <taxon>Bacteria</taxon>
        <taxon>Pseudomonadati</taxon>
        <taxon>Pseudomonadota</taxon>
        <taxon>Gammaproteobacteria</taxon>
        <taxon>Legionellales</taxon>
        <taxon>Legionellaceae</taxon>
        <taxon>Legionella</taxon>
    </lineage>
</organism>
<protein>
    <submittedName>
        <fullName evidence="11">Chloride channel protein</fullName>
    </submittedName>
</protein>
<reference evidence="11 12" key="1">
    <citation type="submission" date="2015-11" db="EMBL/GenBank/DDBJ databases">
        <title>Genomic analysis of 38 Legionella species identifies large and diverse effector repertoires.</title>
        <authorList>
            <person name="Burstein D."/>
            <person name="Amaro F."/>
            <person name="Zusman T."/>
            <person name="Lifshitz Z."/>
            <person name="Cohen O."/>
            <person name="Gilbert J.A."/>
            <person name="Pupko T."/>
            <person name="Shuman H.A."/>
            <person name="Segal G."/>
        </authorList>
    </citation>
    <scope>NUCLEOTIDE SEQUENCE [LARGE SCALE GENOMIC DNA]</scope>
    <source>
        <strain evidence="11 12">WIGA</strain>
    </source>
</reference>
<keyword evidence="3 10" id="KW-0812">Transmembrane</keyword>
<sequence>MTKHLTSRWHLLFIATIFIGIVSGFGGMFLAILLHFIQHLAYEHTVFPILADEHFLEVVTGSTAPRRVVALLLCGLIAGFGWWAVFRYGSPLVSIANAIKSPRPYMPIKTTLVHVLLQIITVALGSPMGREVAPREFGATFACWLTNKMKLHPKESQILVACAAGAGLAAVYNVPFGGAMFTLEVLLSSFHWFAVIPAITTSAIAVVISWIGLGNQSLYHIPNLRLDPSIVIWAILSGPIFGFSAYWFKVITNRAQSRAPRNWKIIVSCLFNFFIIGLLAIYFPEIIGNGRSAAQLGFDGNILGLGIAVAVLILRILIVCTSVQAGASGGLLTPSLANGALMAVVLGILWSYLLPGVPISISAFAVIGGAAFLAAAQKMPITAIVLIIEFTGINFSFFIPILFAVAGAVSMFKYCDTKHLVTLISR</sequence>
<dbReference type="EMBL" id="LNXU01000014">
    <property type="protein sequence ID" value="KTC74569.1"/>
    <property type="molecule type" value="Genomic_DNA"/>
</dbReference>
<evidence type="ECO:0000256" key="6">
    <source>
        <dbReference type="ARBA" id="ARBA00023136"/>
    </source>
</evidence>
<gene>
    <name evidence="11" type="ORF">Lboz_1245</name>
</gene>
<evidence type="ECO:0000256" key="1">
    <source>
        <dbReference type="ARBA" id="ARBA00004141"/>
    </source>
</evidence>
<evidence type="ECO:0000256" key="7">
    <source>
        <dbReference type="ARBA" id="ARBA00023173"/>
    </source>
</evidence>
<dbReference type="GO" id="GO:0034707">
    <property type="term" value="C:chloride channel complex"/>
    <property type="evidence" value="ECO:0007669"/>
    <property type="project" value="UniProtKB-KW"/>
</dbReference>
<comment type="caution">
    <text evidence="11">The sequence shown here is derived from an EMBL/GenBank/DDBJ whole genome shotgun (WGS) entry which is preliminary data.</text>
</comment>
<feature type="transmembrane region" description="Helical" evidence="10">
    <location>
        <begin position="12"/>
        <end position="37"/>
    </location>
</feature>
<dbReference type="PANTHER" id="PTHR43427:SF6">
    <property type="entry name" value="CHLORIDE CHANNEL PROTEIN CLC-E"/>
    <property type="match status" value="1"/>
</dbReference>
<feature type="transmembrane region" description="Helical" evidence="10">
    <location>
        <begin position="68"/>
        <end position="86"/>
    </location>
</feature>
<keyword evidence="7" id="KW-0869">Chloride channel</keyword>
<feature type="transmembrane region" description="Helical" evidence="10">
    <location>
        <begin position="335"/>
        <end position="353"/>
    </location>
</feature>